<dbReference type="InterPro" id="IPR007320">
    <property type="entry name" value="PDCD2_C"/>
</dbReference>
<name>A0A1R1PXV4_ZANCU</name>
<feature type="domain" description="Programmed cell death protein 2 C-terminal" evidence="1">
    <location>
        <begin position="171"/>
        <end position="332"/>
    </location>
</feature>
<keyword evidence="3" id="KW-1185">Reference proteome</keyword>
<organism evidence="2 3">
    <name type="scientific">Zancudomyces culisetae</name>
    <name type="common">Gut fungus</name>
    <name type="synonym">Smittium culisetae</name>
    <dbReference type="NCBI Taxonomy" id="1213189"/>
    <lineage>
        <taxon>Eukaryota</taxon>
        <taxon>Fungi</taxon>
        <taxon>Fungi incertae sedis</taxon>
        <taxon>Zoopagomycota</taxon>
        <taxon>Kickxellomycotina</taxon>
        <taxon>Harpellomycetes</taxon>
        <taxon>Harpellales</taxon>
        <taxon>Legeriomycetaceae</taxon>
        <taxon>Zancudomyces</taxon>
    </lineage>
</organism>
<protein>
    <submittedName>
        <fullName evidence="2">Programmed cell death protein 2-like</fullName>
    </submittedName>
</protein>
<evidence type="ECO:0000313" key="2">
    <source>
        <dbReference type="EMBL" id="OMH85790.1"/>
    </source>
</evidence>
<dbReference type="Proteomes" id="UP000188320">
    <property type="component" value="Unassembled WGS sequence"/>
</dbReference>
<dbReference type="PANTHER" id="PTHR47524">
    <property type="entry name" value="20S RRNA ACCUMULATION PROTEIN 4"/>
    <property type="match status" value="1"/>
</dbReference>
<reference evidence="3" key="1">
    <citation type="submission" date="2017-01" db="EMBL/GenBank/DDBJ databases">
        <authorList>
            <person name="Wang Y."/>
            <person name="White M."/>
            <person name="Kvist S."/>
            <person name="Moncalvo J.-M."/>
        </authorList>
    </citation>
    <scope>NUCLEOTIDE SEQUENCE [LARGE SCALE GENOMIC DNA]</scope>
    <source>
        <strain evidence="3">COL-18-3</strain>
    </source>
</reference>
<dbReference type="OrthoDB" id="443682at2759"/>
<dbReference type="GO" id="GO:0005737">
    <property type="term" value="C:cytoplasm"/>
    <property type="evidence" value="ECO:0007669"/>
    <property type="project" value="InterPro"/>
</dbReference>
<dbReference type="Pfam" id="PF04194">
    <property type="entry name" value="PDCD2_C"/>
    <property type="match status" value="1"/>
</dbReference>
<dbReference type="EMBL" id="LSSK01000044">
    <property type="protein sequence ID" value="OMH85790.1"/>
    <property type="molecule type" value="Genomic_DNA"/>
</dbReference>
<evidence type="ECO:0000313" key="3">
    <source>
        <dbReference type="Proteomes" id="UP000188320"/>
    </source>
</evidence>
<evidence type="ECO:0000259" key="1">
    <source>
        <dbReference type="Pfam" id="PF04194"/>
    </source>
</evidence>
<dbReference type="PANTHER" id="PTHR47524:SF1">
    <property type="entry name" value="20S RRNA ACCUMULATION PROTEIN 4"/>
    <property type="match status" value="1"/>
</dbReference>
<proteinExistence type="predicted"/>
<accession>A0A1R1PXV4</accession>
<sequence length="364" mass="40288">MDSNSKSKSANPLDSTKKLDFTTIWGAKNVQASVLGNATSSTDKKSISSFIFSPPSQSTVFSGNSVDVFGAKPISQEKKIEDELQELRIQDGNKNVMGSEKVGEWPTIIPHATSLYLDTEEEAFNASNFEDIPGKKKSSTNPVEDVSLKNDKDEKWEGEKYENSKLPRGMDEAMVKFMSIFGKNPEQVVRYQFGGVPLFYTLKDKTAKTLITETVENVTQRSNLPGNTLTEVEEQSTVYSDEDSDEDIKINSYSTKKLPKCPLCKGPRTFELQVMPSLISVLKLDGLSMPDAPKNPKAEHGMKNTVFHSSGIGMEFGTILVFSCQRNCHNGKYGGNLIDALDTDPAVKDVIYHEELVLIQSELD</sequence>
<dbReference type="GO" id="GO:0030490">
    <property type="term" value="P:maturation of SSU-rRNA"/>
    <property type="evidence" value="ECO:0007669"/>
    <property type="project" value="TreeGrafter"/>
</dbReference>
<gene>
    <name evidence="2" type="ORF">AX774_g664</name>
</gene>
<comment type="caution">
    <text evidence="2">The sequence shown here is derived from an EMBL/GenBank/DDBJ whole genome shotgun (WGS) entry which is preliminary data.</text>
</comment>
<dbReference type="AlphaFoldDB" id="A0A1R1PXV4"/>